<keyword evidence="2" id="KW-0645">Protease</keyword>
<evidence type="ECO:0000256" key="4">
    <source>
        <dbReference type="ARBA" id="ARBA00022801"/>
    </source>
</evidence>
<dbReference type="Pfam" id="PF02225">
    <property type="entry name" value="PA"/>
    <property type="match status" value="1"/>
</dbReference>
<evidence type="ECO:0000256" key="1">
    <source>
        <dbReference type="ARBA" id="ARBA00011073"/>
    </source>
</evidence>
<proteinExistence type="inferred from homology"/>
<dbReference type="InterPro" id="IPR003137">
    <property type="entry name" value="PA_domain"/>
</dbReference>
<evidence type="ECO:0000259" key="8">
    <source>
        <dbReference type="Pfam" id="PF02225"/>
    </source>
</evidence>
<evidence type="ECO:0000259" key="10">
    <source>
        <dbReference type="Pfam" id="PF17766"/>
    </source>
</evidence>
<evidence type="ECO:0000256" key="5">
    <source>
        <dbReference type="ARBA" id="ARBA00022825"/>
    </source>
</evidence>
<evidence type="ECO:0000256" key="2">
    <source>
        <dbReference type="ARBA" id="ARBA00022670"/>
    </source>
</evidence>
<evidence type="ECO:0000256" key="7">
    <source>
        <dbReference type="SAM" id="Phobius"/>
    </source>
</evidence>
<dbReference type="AlphaFoldDB" id="A0AAD5IH53"/>
<evidence type="ECO:0000256" key="6">
    <source>
        <dbReference type="ARBA" id="ARBA00023180"/>
    </source>
</evidence>
<dbReference type="InterPro" id="IPR010259">
    <property type="entry name" value="S8pro/Inhibitor_I9"/>
</dbReference>
<dbReference type="Proteomes" id="UP001064489">
    <property type="component" value="Chromosome 2"/>
</dbReference>
<dbReference type="InterPro" id="IPR037045">
    <property type="entry name" value="S8pro/Inhibitor_I9_sf"/>
</dbReference>
<keyword evidence="7" id="KW-0812">Transmembrane</keyword>
<dbReference type="GO" id="GO:0006508">
    <property type="term" value="P:proteolysis"/>
    <property type="evidence" value="ECO:0007669"/>
    <property type="project" value="UniProtKB-KW"/>
</dbReference>
<accession>A0AAD5IH53</accession>
<sequence>MGENYVVKWVFLIVIANYVVFTIGFSSDFPILTKNTYIIQMDKSAMPESFSSHLDWYSSKVKSILVEPEAESDDDQDRIIYSYQNAFHGIAARLSEEEAERLEEEDGVVAVFPDTKIVSGVSLYKGRRVLLEKTEYALVYMGTNSSSPEPSSLCLEGTLDPHVVSGKIVICDRGISPRVQKGQVVKDAGGVGMILTNTASNGEELVADCHLLPAVAVGEIEGKLIKHYVLTNPKATATLAFLGTRTVTNVGPPVSNYHVVVSQFKGCALTVEPTALNFTGKHQKLSYKITFKTKSRQTIPEFGGLIWKDAVHTVRSPIVVTWLPPLRNVSRVESEEDSSWTSTEEESGELVRRNFNRWKGDCSKSVGPVHYLDLAHEKGLSMDPQPELSQGQAEGLTLPTDSEVQLHDADYLADGLKSNVVGLQVSNPMVGQMVVYTLGPVYSIHSVGWKRGEQGGNRLDAEIKRRGSNLMKTKIMQTRFSKKGQGSIVTADRELIVNKREKGTEETAVVATLSASLDLSPSPLLSLMPYSATVRCSLSSTPSQKLGKGSLDWNAVRNICPNYYTYYYHLENWDKQAHLLDGRASAGVDSVLIQPDKTWLLHL</sequence>
<dbReference type="CDD" id="cd02120">
    <property type="entry name" value="PA_subtilisin_like"/>
    <property type="match status" value="1"/>
</dbReference>
<protein>
    <submittedName>
        <fullName evidence="11">Uncharacterized protein</fullName>
    </submittedName>
</protein>
<reference evidence="11" key="2">
    <citation type="submission" date="2023-02" db="EMBL/GenBank/DDBJ databases">
        <authorList>
            <person name="Swenson N.G."/>
            <person name="Wegrzyn J.L."/>
            <person name="Mcevoy S.L."/>
        </authorList>
    </citation>
    <scope>NUCLEOTIDE SEQUENCE</scope>
    <source>
        <strain evidence="11">91603</strain>
        <tissue evidence="11">Leaf</tissue>
    </source>
</reference>
<feature type="domain" description="Subtilisin-like protease fibronectin type-III" evidence="10">
    <location>
        <begin position="244"/>
        <end position="320"/>
    </location>
</feature>
<organism evidence="11 12">
    <name type="scientific">Acer negundo</name>
    <name type="common">Box elder</name>
    <dbReference type="NCBI Taxonomy" id="4023"/>
    <lineage>
        <taxon>Eukaryota</taxon>
        <taxon>Viridiplantae</taxon>
        <taxon>Streptophyta</taxon>
        <taxon>Embryophyta</taxon>
        <taxon>Tracheophyta</taxon>
        <taxon>Spermatophyta</taxon>
        <taxon>Magnoliopsida</taxon>
        <taxon>eudicotyledons</taxon>
        <taxon>Gunneridae</taxon>
        <taxon>Pentapetalae</taxon>
        <taxon>rosids</taxon>
        <taxon>malvids</taxon>
        <taxon>Sapindales</taxon>
        <taxon>Sapindaceae</taxon>
        <taxon>Hippocastanoideae</taxon>
        <taxon>Acereae</taxon>
        <taxon>Acer</taxon>
    </lineage>
</organism>
<feature type="transmembrane region" description="Helical" evidence="7">
    <location>
        <begin position="6"/>
        <end position="25"/>
    </location>
</feature>
<feature type="domain" description="Inhibitor I9" evidence="9">
    <location>
        <begin position="36"/>
        <end position="116"/>
    </location>
</feature>
<feature type="domain" description="PA" evidence="8">
    <location>
        <begin position="137"/>
        <end position="224"/>
    </location>
</feature>
<keyword evidence="7" id="KW-1133">Transmembrane helix</keyword>
<dbReference type="Pfam" id="PF17766">
    <property type="entry name" value="fn3_6"/>
    <property type="match status" value="1"/>
</dbReference>
<keyword evidence="7" id="KW-0472">Membrane</keyword>
<keyword evidence="5" id="KW-0720">Serine protease</keyword>
<dbReference type="InterPro" id="IPR045051">
    <property type="entry name" value="SBT"/>
</dbReference>
<dbReference type="Pfam" id="PF05922">
    <property type="entry name" value="Inhibitor_I9"/>
    <property type="match status" value="1"/>
</dbReference>
<comment type="caution">
    <text evidence="11">The sequence shown here is derived from an EMBL/GenBank/DDBJ whole genome shotgun (WGS) entry which is preliminary data.</text>
</comment>
<keyword evidence="6" id="KW-0325">Glycoprotein</keyword>
<keyword evidence="3" id="KW-0732">Signal</keyword>
<keyword evidence="4" id="KW-0378">Hydrolase</keyword>
<comment type="similarity">
    <text evidence="1">Belongs to the peptidase S8 family.</text>
</comment>
<gene>
    <name evidence="11" type="ORF">LWI28_024811</name>
</gene>
<name>A0AAD5IH53_ACENE</name>
<evidence type="ECO:0000313" key="11">
    <source>
        <dbReference type="EMBL" id="KAI9162197.1"/>
    </source>
</evidence>
<dbReference type="Gene3D" id="3.50.30.30">
    <property type="match status" value="1"/>
</dbReference>
<dbReference type="GO" id="GO:0008236">
    <property type="term" value="F:serine-type peptidase activity"/>
    <property type="evidence" value="ECO:0007669"/>
    <property type="project" value="UniProtKB-KW"/>
</dbReference>
<evidence type="ECO:0000259" key="9">
    <source>
        <dbReference type="Pfam" id="PF05922"/>
    </source>
</evidence>
<dbReference type="Gene3D" id="3.30.70.80">
    <property type="entry name" value="Peptidase S8 propeptide/proteinase inhibitor I9"/>
    <property type="match status" value="1"/>
</dbReference>
<evidence type="ECO:0000313" key="12">
    <source>
        <dbReference type="Proteomes" id="UP001064489"/>
    </source>
</evidence>
<dbReference type="FunFam" id="3.30.70.80:FF:000003">
    <property type="entry name" value="Subtilisin-like protease SBT1.9"/>
    <property type="match status" value="1"/>
</dbReference>
<dbReference type="PANTHER" id="PTHR10795">
    <property type="entry name" value="PROPROTEIN CONVERTASE SUBTILISIN/KEXIN"/>
    <property type="match status" value="1"/>
</dbReference>
<dbReference type="InterPro" id="IPR041469">
    <property type="entry name" value="Subtilisin-like_FN3"/>
</dbReference>
<dbReference type="EMBL" id="JAJSOW010000106">
    <property type="protein sequence ID" value="KAI9162197.1"/>
    <property type="molecule type" value="Genomic_DNA"/>
</dbReference>
<keyword evidence="12" id="KW-1185">Reference proteome</keyword>
<reference evidence="11" key="1">
    <citation type="journal article" date="2022" name="Plant J.">
        <title>Strategies of tolerance reflected in two North American maple genomes.</title>
        <authorList>
            <person name="McEvoy S.L."/>
            <person name="Sezen U.U."/>
            <person name="Trouern-Trend A."/>
            <person name="McMahon S.M."/>
            <person name="Schaberg P.G."/>
            <person name="Yang J."/>
            <person name="Wegrzyn J.L."/>
            <person name="Swenson N.G."/>
        </authorList>
    </citation>
    <scope>NUCLEOTIDE SEQUENCE</scope>
    <source>
        <strain evidence="11">91603</strain>
    </source>
</reference>
<evidence type="ECO:0000256" key="3">
    <source>
        <dbReference type="ARBA" id="ARBA00022729"/>
    </source>
</evidence>
<dbReference type="FunFam" id="3.50.30.30:FF:000005">
    <property type="entry name" value="subtilisin-like protease SBT1.5"/>
    <property type="match status" value="1"/>
</dbReference>